<dbReference type="Gene3D" id="3.40.50.2000">
    <property type="entry name" value="Glycogen Phosphorylase B"/>
    <property type="match status" value="2"/>
</dbReference>
<dbReference type="InterPro" id="IPR002201">
    <property type="entry name" value="Glyco_trans_9"/>
</dbReference>
<dbReference type="NCBIfam" id="TIGR02195">
    <property type="entry name" value="heptsyl_trn_II"/>
    <property type="match status" value="1"/>
</dbReference>
<dbReference type="OrthoDB" id="9797795at2"/>
<proteinExistence type="inferred from homology"/>
<comment type="catalytic activity">
    <reaction evidence="5">
        <text>an L-alpha-D-Hep-(1-&gt;5)-[alpha-Kdo-(2-&gt;4)]-alpha-Kdo-(2-&gt;6)-lipid A + ADP-L-glycero-beta-D-manno-heptose = an L-alpha-D-Hep-(1-&gt;3)-L-alpha-D-Hep-(1-&gt;5)-[alpha-Kdo-(2-&gt;4)]-alpha-Kdo-(2-&gt;6)-lipid A + ADP + H(+)</text>
        <dbReference type="Rhea" id="RHEA:74071"/>
        <dbReference type="ChEBI" id="CHEBI:15378"/>
        <dbReference type="ChEBI" id="CHEBI:61506"/>
        <dbReference type="ChEBI" id="CHEBI:193068"/>
        <dbReference type="ChEBI" id="CHEBI:193069"/>
        <dbReference type="ChEBI" id="CHEBI:456216"/>
        <dbReference type="EC" id="2.4.99.24"/>
    </reaction>
</comment>
<dbReference type="GO" id="GO:0008713">
    <property type="term" value="F:ADP-heptose-lipopolysaccharide heptosyltransferase activity"/>
    <property type="evidence" value="ECO:0007669"/>
    <property type="project" value="UniProtKB-EC"/>
</dbReference>
<dbReference type="SUPFAM" id="SSF53756">
    <property type="entry name" value="UDP-Glycosyltransferase/glycogen phosphorylase"/>
    <property type="match status" value="1"/>
</dbReference>
<dbReference type="RefSeq" id="WP_132259784.1">
    <property type="nucleotide sequence ID" value="NZ_SLZQ01000012.1"/>
</dbReference>
<dbReference type="Pfam" id="PF01075">
    <property type="entry name" value="Glyco_transf_9"/>
    <property type="match status" value="1"/>
</dbReference>
<evidence type="ECO:0000313" key="6">
    <source>
        <dbReference type="EMBL" id="TCS34679.1"/>
    </source>
</evidence>
<name>A0A4R3HQX7_PAULE</name>
<dbReference type="InterPro" id="IPR011910">
    <property type="entry name" value="RfaF"/>
</dbReference>
<organism evidence="6 7">
    <name type="scientific">Paucimonas lemoignei</name>
    <name type="common">Pseudomonas lemoignei</name>
    <dbReference type="NCBI Taxonomy" id="29443"/>
    <lineage>
        <taxon>Bacteria</taxon>
        <taxon>Pseudomonadati</taxon>
        <taxon>Pseudomonadota</taxon>
        <taxon>Betaproteobacteria</taxon>
        <taxon>Burkholderiales</taxon>
        <taxon>Burkholderiaceae</taxon>
        <taxon>Paucimonas</taxon>
    </lineage>
</organism>
<dbReference type="InterPro" id="IPR051199">
    <property type="entry name" value="LPS_LOS_Heptosyltrfase"/>
</dbReference>
<sequence length="382" mass="41946">MTQTSAWNTARNILCIRLDHIGDVLMATPALRALKESFAGCRLTLLAAPAGAIVSRHIPEVDDTIEYAAPWMKSSTPHDVADDIDMITLLRERRFDAAIIFTTYSQSPLPAAMLCMLAGIPLRLAHCRENPYQLLTDWIPDPEPRQAIRHEVRRQLDLVAAVGAQTGNERLSFALHPDDLIWASAQLEARDIDRSQPWILLHPGSTAQSRRYPAEHWAHAAAELSRRLSCNLVFSGSVGEAALVAGIIEHVRSLRPGARAHNFAGKATLGQLAAIMSQASLLITNNTGPAHLAAALGKPVVDLYALTNPQHTPWKTPNRVLYQDVPCRFCYKSVCPQGHHRCLSDVEPARVVNAALELLRDDPMTLPQDMQDSPPLAQSLPA</sequence>
<reference evidence="6 7" key="1">
    <citation type="submission" date="2019-03" db="EMBL/GenBank/DDBJ databases">
        <title>Genomic Encyclopedia of Type Strains, Phase IV (KMG-IV): sequencing the most valuable type-strain genomes for metagenomic binning, comparative biology and taxonomic classification.</title>
        <authorList>
            <person name="Goeker M."/>
        </authorList>
    </citation>
    <scope>NUCLEOTIDE SEQUENCE [LARGE SCALE GENOMIC DNA]</scope>
    <source>
        <strain evidence="6 7">DSM 7445</strain>
    </source>
</reference>
<gene>
    <name evidence="6" type="ORF">EDC30_1129</name>
</gene>
<keyword evidence="1" id="KW-0328">Glycosyltransferase</keyword>
<evidence type="ECO:0000256" key="1">
    <source>
        <dbReference type="ARBA" id="ARBA00022676"/>
    </source>
</evidence>
<dbReference type="PANTHER" id="PTHR30160:SF1">
    <property type="entry name" value="LIPOPOLYSACCHARIDE 1,2-N-ACETYLGLUCOSAMINETRANSFERASE-RELATED"/>
    <property type="match status" value="1"/>
</dbReference>
<comment type="similarity">
    <text evidence="3">Belongs to the glycosyltransferase 9 family.</text>
</comment>
<evidence type="ECO:0000313" key="7">
    <source>
        <dbReference type="Proteomes" id="UP000295382"/>
    </source>
</evidence>
<comment type="caution">
    <text evidence="6">The sequence shown here is derived from an EMBL/GenBank/DDBJ whole genome shotgun (WGS) entry which is preliminary data.</text>
</comment>
<dbReference type="PANTHER" id="PTHR30160">
    <property type="entry name" value="TETRAACYLDISACCHARIDE 4'-KINASE-RELATED"/>
    <property type="match status" value="1"/>
</dbReference>
<dbReference type="EMBL" id="SLZQ01000012">
    <property type="protein sequence ID" value="TCS34679.1"/>
    <property type="molecule type" value="Genomic_DNA"/>
</dbReference>
<evidence type="ECO:0000256" key="3">
    <source>
        <dbReference type="ARBA" id="ARBA00043995"/>
    </source>
</evidence>
<evidence type="ECO:0000256" key="2">
    <source>
        <dbReference type="ARBA" id="ARBA00022679"/>
    </source>
</evidence>
<dbReference type="CDD" id="cd03789">
    <property type="entry name" value="GT9_LPS_heptosyltransferase"/>
    <property type="match status" value="1"/>
</dbReference>
<dbReference type="AlphaFoldDB" id="A0A4R3HQX7"/>
<dbReference type="GO" id="GO:0005829">
    <property type="term" value="C:cytosol"/>
    <property type="evidence" value="ECO:0007669"/>
    <property type="project" value="TreeGrafter"/>
</dbReference>
<accession>A0A4R3HQX7</accession>
<dbReference type="Proteomes" id="UP000295382">
    <property type="component" value="Unassembled WGS sequence"/>
</dbReference>
<dbReference type="EC" id="2.4.99.24" evidence="4"/>
<evidence type="ECO:0000256" key="5">
    <source>
        <dbReference type="ARBA" id="ARBA00047503"/>
    </source>
</evidence>
<evidence type="ECO:0000256" key="4">
    <source>
        <dbReference type="ARBA" id="ARBA00044042"/>
    </source>
</evidence>
<protein>
    <recommendedName>
        <fullName evidence="4">lipopolysaccharide heptosyltransferase II</fullName>
        <ecNumber evidence="4">2.4.99.24</ecNumber>
    </recommendedName>
</protein>
<keyword evidence="2 6" id="KW-0808">Transferase</keyword>
<keyword evidence="7" id="KW-1185">Reference proteome</keyword>
<dbReference type="GO" id="GO:0009244">
    <property type="term" value="P:lipopolysaccharide core region biosynthetic process"/>
    <property type="evidence" value="ECO:0007669"/>
    <property type="project" value="TreeGrafter"/>
</dbReference>